<organism evidence="1">
    <name type="scientific">uncultured Caudovirales phage</name>
    <dbReference type="NCBI Taxonomy" id="2100421"/>
    <lineage>
        <taxon>Viruses</taxon>
        <taxon>Duplodnaviria</taxon>
        <taxon>Heunggongvirae</taxon>
        <taxon>Uroviricota</taxon>
        <taxon>Caudoviricetes</taxon>
        <taxon>Peduoviridae</taxon>
        <taxon>Maltschvirus</taxon>
        <taxon>Maltschvirus maltsch</taxon>
    </lineage>
</organism>
<proteinExistence type="predicted"/>
<sequence length="149" mass="16687">MTCLDDNFLYPMTAEVYYSAVEQGQYGNIKKQWSKFKDIKCYFASGNLRNKEEQQVQNVAIVFDTVLSGRVPTDIRFDDMNGGIALTNLLITNILDGEGNPIYVETGGVRAGKSSLFEIATLSPYSGLFGKTEYYKIIIKRSDNQAVDL</sequence>
<reference evidence="1" key="1">
    <citation type="submission" date="2020-04" db="EMBL/GenBank/DDBJ databases">
        <authorList>
            <person name="Chiriac C."/>
            <person name="Salcher M."/>
            <person name="Ghai R."/>
            <person name="Kavagutti S V."/>
        </authorList>
    </citation>
    <scope>NUCLEOTIDE SEQUENCE</scope>
</reference>
<dbReference type="EMBL" id="LR796766">
    <property type="protein sequence ID" value="CAB4164398.1"/>
    <property type="molecule type" value="Genomic_DNA"/>
</dbReference>
<evidence type="ECO:0000313" key="1">
    <source>
        <dbReference type="EMBL" id="CAB4164398.1"/>
    </source>
</evidence>
<protein>
    <submittedName>
        <fullName evidence="1">Uncharacterized protein</fullName>
    </submittedName>
</protein>
<name>A0A6J5P4Z0_9CAUD</name>
<gene>
    <name evidence="1" type="ORF">UFOVP828_27</name>
</gene>
<accession>A0A6J5P4Z0</accession>